<dbReference type="GO" id="GO:0016787">
    <property type="term" value="F:hydrolase activity"/>
    <property type="evidence" value="ECO:0007669"/>
    <property type="project" value="UniProtKB-KW"/>
</dbReference>
<dbReference type="PANTHER" id="PTHR43194">
    <property type="entry name" value="HYDROLASE ALPHA/BETA FOLD FAMILY"/>
    <property type="match status" value="1"/>
</dbReference>
<dbReference type="InterPro" id="IPR000639">
    <property type="entry name" value="Epox_hydrolase-like"/>
</dbReference>
<sequence>MTNGLHTYRYGPSRPAQILGVHGLTGHGRRWETLSEGYLPEFSVLAPDLIGHGRSTWSAPWTVEANVAALAALLDAEGGAPVLVVGHSFGGAVALALATARPDLVSGLVLLDPAVALDGAWMAEIADAMLASPDYPDREEATADKLSGSWGEVAARYPDELTRELDEHLIALPNGRLGWRISIPAAMSYWSELTRPIPLPPSTTPTTLIRATRTTPPYATDELIGALRGALGERFTLVELDCDHMVAQALPAETAAVIRGHLA</sequence>
<protein>
    <submittedName>
        <fullName evidence="2">Alpha/beta hydrolase</fullName>
    </submittedName>
</protein>
<dbReference type="PRINTS" id="PR00111">
    <property type="entry name" value="ABHYDROLASE"/>
</dbReference>
<keyword evidence="3" id="KW-1185">Reference proteome</keyword>
<dbReference type="OrthoDB" id="3193334at2"/>
<dbReference type="Proteomes" id="UP000077143">
    <property type="component" value="Chromosome"/>
</dbReference>
<dbReference type="PANTHER" id="PTHR43194:SF2">
    <property type="entry name" value="PEROXISOMAL MEMBRANE PROTEIN LPX1"/>
    <property type="match status" value="1"/>
</dbReference>
<dbReference type="AlphaFoldDB" id="A0A172URB2"/>
<dbReference type="InterPro" id="IPR029058">
    <property type="entry name" value="AB_hydrolase_fold"/>
</dbReference>
<dbReference type="EMBL" id="CP015596">
    <property type="protein sequence ID" value="ANE81722.1"/>
    <property type="molecule type" value="Genomic_DNA"/>
</dbReference>
<feature type="domain" description="Thioesterase TesA-like" evidence="1">
    <location>
        <begin position="20"/>
        <end position="262"/>
    </location>
</feature>
<dbReference type="Pfam" id="PF12697">
    <property type="entry name" value="Abhydrolase_6"/>
    <property type="match status" value="1"/>
</dbReference>
<dbReference type="STRING" id="1682113.A7U43_22735"/>
<dbReference type="InterPro" id="IPR020802">
    <property type="entry name" value="TesA-like"/>
</dbReference>
<dbReference type="RefSeq" id="WP_067999615.1">
    <property type="nucleotide sequence ID" value="NZ_CP015596.1"/>
</dbReference>
<evidence type="ECO:0000313" key="3">
    <source>
        <dbReference type="Proteomes" id="UP000077143"/>
    </source>
</evidence>
<evidence type="ECO:0000313" key="2">
    <source>
        <dbReference type="EMBL" id="ANE81722.1"/>
    </source>
</evidence>
<keyword evidence="2" id="KW-0378">Hydrolase</keyword>
<reference evidence="2 3" key="1">
    <citation type="submission" date="2016-05" db="EMBL/GenBank/DDBJ databases">
        <title>Complete genome sequence of a phthalic acid esters degrading Mycobacterium sp. YC-RL4.</title>
        <authorList>
            <person name="Ren L."/>
            <person name="Fan S."/>
            <person name="Ruth N."/>
            <person name="Jia Y."/>
            <person name="Wang J."/>
            <person name="Qiao C."/>
        </authorList>
    </citation>
    <scope>NUCLEOTIDE SEQUENCE [LARGE SCALE GENOMIC DNA]</scope>
    <source>
        <strain evidence="2 3">YC-RL4</strain>
    </source>
</reference>
<dbReference type="KEGG" id="madi:A7U43_22735"/>
<evidence type="ECO:0000259" key="1">
    <source>
        <dbReference type="SMART" id="SM00824"/>
    </source>
</evidence>
<gene>
    <name evidence="2" type="ORF">A7U43_22735</name>
</gene>
<dbReference type="Gene3D" id="3.40.50.1820">
    <property type="entry name" value="alpha/beta hydrolase"/>
    <property type="match status" value="1"/>
</dbReference>
<dbReference type="InterPro" id="IPR050228">
    <property type="entry name" value="Carboxylesterase_BioH"/>
</dbReference>
<accession>A0A172URB2</accession>
<dbReference type="InterPro" id="IPR000073">
    <property type="entry name" value="AB_hydrolase_1"/>
</dbReference>
<dbReference type="PRINTS" id="PR00412">
    <property type="entry name" value="EPOXHYDRLASE"/>
</dbReference>
<name>A0A172URB2_9MYCO</name>
<dbReference type="SUPFAM" id="SSF53474">
    <property type="entry name" value="alpha/beta-Hydrolases"/>
    <property type="match status" value="1"/>
</dbReference>
<organism evidence="2 3">
    <name type="scientific">Mycobacterium adipatum</name>
    <dbReference type="NCBI Taxonomy" id="1682113"/>
    <lineage>
        <taxon>Bacteria</taxon>
        <taxon>Bacillati</taxon>
        <taxon>Actinomycetota</taxon>
        <taxon>Actinomycetes</taxon>
        <taxon>Mycobacteriales</taxon>
        <taxon>Mycobacteriaceae</taxon>
        <taxon>Mycobacterium</taxon>
    </lineage>
</organism>
<proteinExistence type="predicted"/>
<dbReference type="SMART" id="SM00824">
    <property type="entry name" value="PKS_TE"/>
    <property type="match status" value="1"/>
</dbReference>